<organism evidence="3">
    <name type="scientific">Melampsora larici-populina (strain 98AG31 / pathotype 3-4-7)</name>
    <name type="common">Poplar leaf rust fungus</name>
    <dbReference type="NCBI Taxonomy" id="747676"/>
    <lineage>
        <taxon>Eukaryota</taxon>
        <taxon>Fungi</taxon>
        <taxon>Dikarya</taxon>
        <taxon>Basidiomycota</taxon>
        <taxon>Pucciniomycotina</taxon>
        <taxon>Pucciniomycetes</taxon>
        <taxon>Pucciniales</taxon>
        <taxon>Melampsoraceae</taxon>
        <taxon>Melampsora</taxon>
    </lineage>
</organism>
<accession>F4RXL9</accession>
<evidence type="ECO:0000313" key="2">
    <source>
        <dbReference type="EMBL" id="EGG02746.1"/>
    </source>
</evidence>
<feature type="region of interest" description="Disordered" evidence="1">
    <location>
        <begin position="1"/>
        <end position="28"/>
    </location>
</feature>
<dbReference type="Proteomes" id="UP000001072">
    <property type="component" value="Unassembled WGS sequence"/>
</dbReference>
<sequence>MSSFQNRSFSNLSQELSGLGPGSNSPQTLVNATSLRTFNNFGTLRDDASQDFDSVNPRASRPLGPGELLVFDELVTKAGLDVVHRDLALTNSESQGPFRHLVMSVRMAKMLFEMTKLTDHLLKMSDQVGGLLDKVEAGLVKVNRLSMKGGSTSDKVESITEHLETLTELVQSAPTVQPNANGNASVWVNNAAAPTPVAWTCSPELRNAIVNAAHRFIIMDNLESYTALETPERVWLTCSLFNCIKTAVWQNGTVSQFLPPQVNGVSEVSSTRTYNTEIKNVAKHAREHLHLLANSTVQLLTGVYNPKNPVIHGTVPNLRALLHRIAIKFGQAADHADMDSVWASTSVLTRCRIAYLKLCAFSRKDAAPVPFGPLLTTSSTKCVNEGGNIQPHITENVSFRLPWEADVNAGILGVPDEDMDQ</sequence>
<evidence type="ECO:0000256" key="1">
    <source>
        <dbReference type="SAM" id="MobiDB-lite"/>
    </source>
</evidence>
<dbReference type="AlphaFoldDB" id="F4RXL9"/>
<reference evidence="3" key="1">
    <citation type="journal article" date="2011" name="Proc. Natl. Acad. Sci. U.S.A.">
        <title>Obligate biotrophy features unraveled by the genomic analysis of rust fungi.</title>
        <authorList>
            <person name="Duplessis S."/>
            <person name="Cuomo C.A."/>
            <person name="Lin Y.-C."/>
            <person name="Aerts A."/>
            <person name="Tisserant E."/>
            <person name="Veneault-Fourrey C."/>
            <person name="Joly D.L."/>
            <person name="Hacquard S."/>
            <person name="Amselem J."/>
            <person name="Cantarel B.L."/>
            <person name="Chiu R."/>
            <person name="Coutinho P.M."/>
            <person name="Feau N."/>
            <person name="Field M."/>
            <person name="Frey P."/>
            <person name="Gelhaye E."/>
            <person name="Goldberg J."/>
            <person name="Grabherr M.G."/>
            <person name="Kodira C.D."/>
            <person name="Kohler A."/>
            <person name="Kuees U."/>
            <person name="Lindquist E.A."/>
            <person name="Lucas S.M."/>
            <person name="Mago R."/>
            <person name="Mauceli E."/>
            <person name="Morin E."/>
            <person name="Murat C."/>
            <person name="Pangilinan J.L."/>
            <person name="Park R."/>
            <person name="Pearson M."/>
            <person name="Quesneville H."/>
            <person name="Rouhier N."/>
            <person name="Sakthikumar S."/>
            <person name="Salamov A.A."/>
            <person name="Schmutz J."/>
            <person name="Selles B."/>
            <person name="Shapiro H."/>
            <person name="Tanguay P."/>
            <person name="Tuskan G.A."/>
            <person name="Henrissat B."/>
            <person name="Van de Peer Y."/>
            <person name="Rouze P."/>
            <person name="Ellis J.G."/>
            <person name="Dodds P.N."/>
            <person name="Schein J.E."/>
            <person name="Zhong S."/>
            <person name="Hamelin R.C."/>
            <person name="Grigoriev I.V."/>
            <person name="Szabo L.J."/>
            <person name="Martin F."/>
        </authorList>
    </citation>
    <scope>NUCLEOTIDE SEQUENCE [LARGE SCALE GENOMIC DNA]</scope>
    <source>
        <strain evidence="3">98AG31 / pathotype 3-4-7</strain>
    </source>
</reference>
<dbReference type="VEuPathDB" id="FungiDB:MELLADRAFT_90638"/>
<dbReference type="HOGENOM" id="CLU_030194_0_0_1"/>
<dbReference type="RefSeq" id="XP_007413859.1">
    <property type="nucleotide sequence ID" value="XM_007413797.1"/>
</dbReference>
<dbReference type="KEGG" id="mlr:MELLADRAFT_90638"/>
<keyword evidence="3" id="KW-1185">Reference proteome</keyword>
<name>F4RXL9_MELLP</name>
<gene>
    <name evidence="2" type="ORF">MELLADRAFT_90638</name>
</gene>
<evidence type="ECO:0000313" key="3">
    <source>
        <dbReference type="Proteomes" id="UP000001072"/>
    </source>
</evidence>
<dbReference type="EMBL" id="GL883128">
    <property type="protein sequence ID" value="EGG02746.1"/>
    <property type="molecule type" value="Genomic_DNA"/>
</dbReference>
<protein>
    <submittedName>
        <fullName evidence="2">Uncharacterized protein</fullName>
    </submittedName>
</protein>
<proteinExistence type="predicted"/>
<dbReference type="GeneID" id="18935641"/>
<dbReference type="InParanoid" id="F4RXL9"/>